<dbReference type="KEGG" id="vg:918183"/>
<reference evidence="1 2" key="4">
    <citation type="journal article" date="1996" name="Virology">
        <title>Analysis of 76 kb of the chlorella virus PBCV-1 330-kb genome: map positions 182 to 258.</title>
        <authorList>
            <person name="Kutish G.F."/>
            <person name="Li Y."/>
            <person name="Lu Z."/>
            <person name="Furuta M."/>
            <person name="Rock D.L."/>
            <person name="Van Etten J.L."/>
        </authorList>
    </citation>
    <scope>NUCLEOTIDE SEQUENCE [LARGE SCALE GENOMIC DNA]</scope>
</reference>
<dbReference type="Proteomes" id="UP000000862">
    <property type="component" value="Segment"/>
</dbReference>
<reference evidence="1 2" key="3">
    <citation type="journal article" date="1996" name="Virology">
        <title>Analysis of 94 kb of the chlorella virus PBCV-1 330-kb genome: map positions 88 to 182.</title>
        <authorList>
            <person name="Lu Z."/>
            <person name="Li Y."/>
            <person name="Que Q."/>
            <person name="Kutish G.F."/>
            <person name="Rock D.L."/>
            <person name="Van Etten J.L."/>
        </authorList>
    </citation>
    <scope>NUCLEOTIDE SEQUENCE [LARGE SCALE GENOMIC DNA]</scope>
</reference>
<proteinExistence type="predicted"/>
<organismHost>
    <name type="scientific">Chlorella</name>
    <dbReference type="NCBI Taxonomy" id="3071"/>
</organismHost>
<protein>
    <submittedName>
        <fullName evidence="1">Uncharacterized protein</fullName>
    </submittedName>
</protein>
<accession>O41027</accession>
<dbReference type="RefSeq" id="NP_048901.1">
    <property type="nucleotide sequence ID" value="NC_000852.5"/>
</dbReference>
<reference evidence="1 2" key="2">
    <citation type="journal article" date="1995" name="Virology">
        <title>Analysis of 43 kb of the Chlorella virus PBCV-1 330-kb genome: map positions 45 to 88.</title>
        <authorList>
            <person name="Li Y."/>
            <person name="Lu Z."/>
            <person name="Burbank D.E."/>
            <person name="Kutish G.F."/>
            <person name="Rock D.L."/>
            <person name="Van Etten J.L."/>
        </authorList>
    </citation>
    <scope>NUCLEOTIDE SEQUENCE [LARGE SCALE GENOMIC DNA]</scope>
</reference>
<gene>
    <name evidence="1" type="primary">a545L</name>
</gene>
<reference evidence="1 2" key="6">
    <citation type="journal article" date="1999" name="Virology">
        <title>Chlorella virus PBCV-1 encodes a functional homospermidine synthase.</title>
        <authorList>
            <person name="Kaiser A."/>
            <person name="Vollmert M."/>
            <person name="Tholl D."/>
            <person name="Graves M.V."/>
            <person name="Gurnon J.R."/>
            <person name="Xing W."/>
            <person name="Lisec A.D."/>
            <person name="Nickerson K.W."/>
            <person name="Van Etten J.L."/>
        </authorList>
    </citation>
    <scope>NUCLEOTIDE SEQUENCE [LARGE SCALE GENOMIC DNA]</scope>
</reference>
<reference evidence="1 2" key="7">
    <citation type="journal article" date="2000" name="Virology">
        <title>Characterization of a beta-1,3-glucanase encoded by chlorella virus PBCV-1.</title>
        <authorList>
            <person name="Sun L."/>
            <person name="Gurnon J.R."/>
            <person name="Adams B.J."/>
            <person name="Graves M.V."/>
            <person name="Van Etten J.L."/>
        </authorList>
    </citation>
    <scope>NUCLEOTIDE SEQUENCE [LARGE SCALE GENOMIC DNA]</scope>
</reference>
<organism evidence="1 2">
    <name type="scientific">Paramecium bursaria Chlorella virus 1</name>
    <name type="common">PBCV-1</name>
    <dbReference type="NCBI Taxonomy" id="10506"/>
    <lineage>
        <taxon>Viruses</taxon>
        <taxon>Varidnaviria</taxon>
        <taxon>Bamfordvirae</taxon>
        <taxon>Nucleocytoviricota</taxon>
        <taxon>Megaviricetes</taxon>
        <taxon>Algavirales</taxon>
        <taxon>Phycodnaviridae</taxon>
        <taxon>Chlorovirus</taxon>
        <taxon>Chlorovirus vanettense</taxon>
    </lineage>
</organism>
<dbReference type="OrthoDB" id="40214at10239"/>
<dbReference type="GeneID" id="918183"/>
<reference evidence="1 2" key="5">
    <citation type="journal article" date="1997" name="Virology">
        <title>Analysis of 74 kb of DNA located at the right end of the 330-kb chlorella virus PBCV-1 genome.</title>
        <authorList>
            <person name="Li Y."/>
            <person name="Lu Z."/>
            <person name="Sun L."/>
            <person name="Ropp S."/>
            <person name="Kutish G.F."/>
            <person name="Rock D.L."/>
            <person name="Van Etten J.L."/>
        </authorList>
    </citation>
    <scope>NUCLEOTIDE SEQUENCE [LARGE SCALE GENOMIC DNA]</scope>
</reference>
<dbReference type="PIR" id="T18047">
    <property type="entry name" value="T18047"/>
</dbReference>
<reference evidence="1 2" key="8">
    <citation type="journal article" date="2010" name="J. Virol.">
        <title>Microarray analysis of Paramecium bursaria chlorella virus 1 transcription.</title>
        <authorList>
            <person name="Yanai-Balser G.M."/>
            <person name="Duncan G.A."/>
            <person name="Eudy J.D."/>
            <person name="Wang D."/>
            <person name="Li X."/>
            <person name="Agarkova I.V."/>
            <person name="Dunigan D.D."/>
            <person name="Van Etten J.L."/>
        </authorList>
    </citation>
    <scope>NUCLEOTIDE SEQUENCE [LARGE SCALE GENOMIC DNA]</scope>
</reference>
<sequence>MIVASASLNCFIFSRIPSFKVERPNLYFPSGFRIITPSNPLDKTSRSYCNSSVILLISTGIRGIIFTCACSRM</sequence>
<dbReference type="EMBL" id="JF411744">
    <property type="protein sequence ID" value="AAC96994.1"/>
    <property type="molecule type" value="Genomic_DNA"/>
</dbReference>
<evidence type="ECO:0000313" key="1">
    <source>
        <dbReference type="EMBL" id="AAC96994.1"/>
    </source>
</evidence>
<keyword evidence="2" id="KW-1185">Reference proteome</keyword>
<evidence type="ECO:0000313" key="2">
    <source>
        <dbReference type="Proteomes" id="UP000000862"/>
    </source>
</evidence>
<reference evidence="1 2" key="1">
    <citation type="journal article" date="1995" name="Virology">
        <title>Analysis of 45 kb of DNA located at the left end of the chlorella virus PBCV-1 genome.</title>
        <authorList>
            <person name="Lu Z."/>
            <person name="Li Y."/>
            <person name="Zhang Y."/>
            <person name="Kutish G.F."/>
            <person name="Rock D.L."/>
            <person name="Van Etten J.L."/>
        </authorList>
    </citation>
    <scope>NUCLEOTIDE SEQUENCE [LARGE SCALE GENOMIC DNA]</scope>
</reference>
<name>O41027_PBCV1</name>